<evidence type="ECO:0000259" key="8">
    <source>
        <dbReference type="SMART" id="SM00387"/>
    </source>
</evidence>
<dbReference type="GO" id="GO:0005524">
    <property type="term" value="F:ATP binding"/>
    <property type="evidence" value="ECO:0007669"/>
    <property type="project" value="UniProtKB-KW"/>
</dbReference>
<dbReference type="GO" id="GO:0042174">
    <property type="term" value="P:negative regulation of sporulation resulting in formation of a cellular spore"/>
    <property type="evidence" value="ECO:0007669"/>
    <property type="project" value="InterPro"/>
</dbReference>
<keyword evidence="3 7" id="KW-0547">Nucleotide-binding</keyword>
<evidence type="ECO:0000256" key="5">
    <source>
        <dbReference type="ARBA" id="ARBA00022840"/>
    </source>
</evidence>
<evidence type="ECO:0000256" key="2">
    <source>
        <dbReference type="ARBA" id="ARBA00022679"/>
    </source>
</evidence>
<dbReference type="GO" id="GO:0030436">
    <property type="term" value="P:asexual sporulation"/>
    <property type="evidence" value="ECO:0007669"/>
    <property type="project" value="UniProtKB-UniRule"/>
</dbReference>
<protein>
    <recommendedName>
        <fullName evidence="7">Anti-sigma F factor</fullName>
        <ecNumber evidence="7">2.7.11.1</ecNumber>
    </recommendedName>
    <alternativeName>
        <fullName evidence="7">Stage II sporulation protein AB</fullName>
    </alternativeName>
</protein>
<evidence type="ECO:0000313" key="9">
    <source>
        <dbReference type="EMBL" id="MTV49299.1"/>
    </source>
</evidence>
<dbReference type="PANTHER" id="PTHR35526:SF3">
    <property type="entry name" value="ANTI-SIGMA-F FACTOR RSBW"/>
    <property type="match status" value="1"/>
</dbReference>
<dbReference type="GO" id="GO:0004674">
    <property type="term" value="F:protein serine/threonine kinase activity"/>
    <property type="evidence" value="ECO:0007669"/>
    <property type="project" value="UniProtKB-KW"/>
</dbReference>
<dbReference type="InterPro" id="IPR010194">
    <property type="entry name" value="Anti-sigma_F"/>
</dbReference>
<dbReference type="SMART" id="SM00387">
    <property type="entry name" value="HATPase_c"/>
    <property type="match status" value="1"/>
</dbReference>
<dbReference type="GO" id="GO:0016989">
    <property type="term" value="F:sigma factor antagonist activity"/>
    <property type="evidence" value="ECO:0007669"/>
    <property type="project" value="InterPro"/>
</dbReference>
<dbReference type="InterPro" id="IPR050267">
    <property type="entry name" value="Anti-sigma-factor_SerPK"/>
</dbReference>
<comment type="caution">
    <text evidence="9">The sequence shown here is derived from an EMBL/GenBank/DDBJ whole genome shotgun (WGS) entry which is preliminary data.</text>
</comment>
<keyword evidence="1 7" id="KW-0723">Serine/threonine-protein kinase</keyword>
<dbReference type="AlphaFoldDB" id="A0A6I3SK71"/>
<feature type="domain" description="Histidine kinase/HSP90-like ATPase" evidence="8">
    <location>
        <begin position="37"/>
        <end position="140"/>
    </location>
</feature>
<evidence type="ECO:0000256" key="1">
    <source>
        <dbReference type="ARBA" id="ARBA00022527"/>
    </source>
</evidence>
<comment type="catalytic activity">
    <reaction evidence="7">
        <text>L-seryl-[protein] + ATP = O-phospho-L-seryl-[protein] + ADP + H(+)</text>
        <dbReference type="Rhea" id="RHEA:17989"/>
        <dbReference type="Rhea" id="RHEA-COMP:9863"/>
        <dbReference type="Rhea" id="RHEA-COMP:11604"/>
        <dbReference type="ChEBI" id="CHEBI:15378"/>
        <dbReference type="ChEBI" id="CHEBI:29999"/>
        <dbReference type="ChEBI" id="CHEBI:30616"/>
        <dbReference type="ChEBI" id="CHEBI:83421"/>
        <dbReference type="ChEBI" id="CHEBI:456216"/>
        <dbReference type="EC" id="2.7.11.1"/>
    </reaction>
</comment>
<dbReference type="GO" id="GO:0030435">
    <property type="term" value="P:sporulation resulting in formation of a cellular spore"/>
    <property type="evidence" value="ECO:0007669"/>
    <property type="project" value="UniProtKB-KW"/>
</dbReference>
<dbReference type="RefSeq" id="WP_170291850.1">
    <property type="nucleotide sequence ID" value="NZ_WNKU01000010.1"/>
</dbReference>
<evidence type="ECO:0000313" key="10">
    <source>
        <dbReference type="Proteomes" id="UP000430670"/>
    </source>
</evidence>
<dbReference type="InterPro" id="IPR036890">
    <property type="entry name" value="HATPase_C_sf"/>
</dbReference>
<name>A0A6I3SK71_HELMO</name>
<dbReference type="InterPro" id="IPR003594">
    <property type="entry name" value="HATPase_dom"/>
</dbReference>
<comment type="similarity">
    <text evidence="7">Belongs to the anti-sigma-factor family.</text>
</comment>
<keyword evidence="2 7" id="KW-0808">Transferase</keyword>
<keyword evidence="4 7" id="KW-0418">Kinase</keyword>
<comment type="function">
    <text evidence="7">Binds to sigma F and blocks its ability to form an RNA polymerase holoenzyme (E-sigma F). Phosphorylates SpoIIAA on a serine residue. This phosphorylation may enable SpoIIAA to act as an anti-anti-sigma factor that counteracts SpoIIAB and thus releases sigma F from inhibition.</text>
</comment>
<dbReference type="HAMAP" id="MF_00637">
    <property type="entry name" value="Anti_sigma_F"/>
    <property type="match status" value="1"/>
</dbReference>
<gene>
    <name evidence="7" type="primary">spoIIAB</name>
    <name evidence="9" type="ORF">GJ688_09945</name>
</gene>
<reference evidence="9 10" key="1">
    <citation type="submission" date="2019-11" db="EMBL/GenBank/DDBJ databases">
        <title>Whole-genome sequence of a the green, strictly anaerobic photosynthetic bacterium Heliobacillus mobilis DSM 6151.</title>
        <authorList>
            <person name="Kyndt J.A."/>
            <person name="Meyer T.E."/>
        </authorList>
    </citation>
    <scope>NUCLEOTIDE SEQUENCE [LARGE SCALE GENOMIC DNA]</scope>
    <source>
        <strain evidence="9 10">DSM 6151</strain>
    </source>
</reference>
<keyword evidence="10" id="KW-1185">Reference proteome</keyword>
<dbReference type="SUPFAM" id="SSF55874">
    <property type="entry name" value="ATPase domain of HSP90 chaperone/DNA topoisomerase II/histidine kinase"/>
    <property type="match status" value="1"/>
</dbReference>
<evidence type="ECO:0000256" key="6">
    <source>
        <dbReference type="ARBA" id="ARBA00022969"/>
    </source>
</evidence>
<evidence type="ECO:0000256" key="7">
    <source>
        <dbReference type="HAMAP-Rule" id="MF_00637"/>
    </source>
</evidence>
<dbReference type="Gene3D" id="3.30.565.10">
    <property type="entry name" value="Histidine kinase-like ATPase, C-terminal domain"/>
    <property type="match status" value="1"/>
</dbReference>
<dbReference type="Pfam" id="PF13581">
    <property type="entry name" value="HATPase_c_2"/>
    <property type="match status" value="1"/>
</dbReference>
<evidence type="ECO:0000256" key="4">
    <source>
        <dbReference type="ARBA" id="ARBA00022777"/>
    </source>
</evidence>
<sequence>MKHKNTVKLEFPSIPDNVALARVVVGTMLANMDFTLTDVDDVKVAVSEAVSNAVLHGYQNRSNGLVYLTITAEPEGLEIIVEDYGRGIHDVEKALEPAFSTLPERMGMGFVFMKSFMDKLEIDSQVGRGTRVRMFKASLQAMRAVQ</sequence>
<dbReference type="PANTHER" id="PTHR35526">
    <property type="entry name" value="ANTI-SIGMA-F FACTOR RSBW-RELATED"/>
    <property type="match status" value="1"/>
</dbReference>
<evidence type="ECO:0000256" key="3">
    <source>
        <dbReference type="ARBA" id="ARBA00022741"/>
    </source>
</evidence>
<keyword evidence="6 7" id="KW-0749">Sporulation</keyword>
<organism evidence="9 10">
    <name type="scientific">Heliobacterium mobile</name>
    <name type="common">Heliobacillus mobilis</name>
    <dbReference type="NCBI Taxonomy" id="28064"/>
    <lineage>
        <taxon>Bacteria</taxon>
        <taxon>Bacillati</taxon>
        <taxon>Bacillota</taxon>
        <taxon>Clostridia</taxon>
        <taxon>Eubacteriales</taxon>
        <taxon>Heliobacteriaceae</taxon>
        <taxon>Heliobacterium</taxon>
    </lineage>
</organism>
<proteinExistence type="inferred from homology"/>
<dbReference type="Proteomes" id="UP000430670">
    <property type="component" value="Unassembled WGS sequence"/>
</dbReference>
<dbReference type="NCBIfam" id="TIGR01925">
    <property type="entry name" value="spIIAB"/>
    <property type="match status" value="1"/>
</dbReference>
<accession>A0A6I3SK71</accession>
<comment type="catalytic activity">
    <reaction evidence="7">
        <text>L-threonyl-[protein] + ATP = O-phospho-L-threonyl-[protein] + ADP + H(+)</text>
        <dbReference type="Rhea" id="RHEA:46608"/>
        <dbReference type="Rhea" id="RHEA-COMP:11060"/>
        <dbReference type="Rhea" id="RHEA-COMP:11605"/>
        <dbReference type="ChEBI" id="CHEBI:15378"/>
        <dbReference type="ChEBI" id="CHEBI:30013"/>
        <dbReference type="ChEBI" id="CHEBI:30616"/>
        <dbReference type="ChEBI" id="CHEBI:61977"/>
        <dbReference type="ChEBI" id="CHEBI:456216"/>
        <dbReference type="EC" id="2.7.11.1"/>
    </reaction>
</comment>
<dbReference type="EC" id="2.7.11.1" evidence="7"/>
<keyword evidence="5 7" id="KW-0067">ATP-binding</keyword>
<dbReference type="EMBL" id="WNKU01000010">
    <property type="protein sequence ID" value="MTV49299.1"/>
    <property type="molecule type" value="Genomic_DNA"/>
</dbReference>